<feature type="domain" description="Peptidase M16 N-terminal" evidence="1">
    <location>
        <begin position="27"/>
        <end position="168"/>
    </location>
</feature>
<dbReference type="InterPro" id="IPR050361">
    <property type="entry name" value="MPP/UQCRC_Complex"/>
</dbReference>
<evidence type="ECO:0000313" key="4">
    <source>
        <dbReference type="Proteomes" id="UP000315471"/>
    </source>
</evidence>
<protein>
    <submittedName>
        <fullName evidence="3">Peptidase M16 inactive domain protein</fullName>
    </submittedName>
</protein>
<dbReference type="AlphaFoldDB" id="A0A5C6DJ15"/>
<dbReference type="EMBL" id="SJPY01000008">
    <property type="protein sequence ID" value="TWU36572.1"/>
    <property type="molecule type" value="Genomic_DNA"/>
</dbReference>
<dbReference type="Gene3D" id="3.30.830.10">
    <property type="entry name" value="Metalloenzyme, LuxS/M16 peptidase-like"/>
    <property type="match status" value="2"/>
</dbReference>
<dbReference type="PANTHER" id="PTHR11851:SF219">
    <property type="entry name" value="HYPOTHETICAL ZINC PROTEASE"/>
    <property type="match status" value="1"/>
</dbReference>
<keyword evidence="4" id="KW-1185">Reference proteome</keyword>
<organism evidence="3 4">
    <name type="scientific">Novipirellula aureliae</name>
    <dbReference type="NCBI Taxonomy" id="2527966"/>
    <lineage>
        <taxon>Bacteria</taxon>
        <taxon>Pseudomonadati</taxon>
        <taxon>Planctomycetota</taxon>
        <taxon>Planctomycetia</taxon>
        <taxon>Pirellulales</taxon>
        <taxon>Pirellulaceae</taxon>
        <taxon>Novipirellula</taxon>
    </lineage>
</organism>
<sequence>MSGSMSTAQSATREEIRIEKLANGMVVAVQAMPWLRTAAFTLCLRAGVNAESDSNAGLASLTCEMVERGAGKYSSRDLVAIQDNLGMDRSSGVATSSISFGSAMPAESLEKALEIYADIVRRPHLPSDQFEDARMMALQELRGIEDEPTQRVMLRLRELEYGDRLGRSQHGTKESLAALSPVDVREFYAKHYHSGGSILAVAGNVNPDEVVRWANKHFGDWKSGAAVPPADPAGKSTYESIESPSSQTHIGFAFDAVPFGHCDYFKMRAAIGILSDGMSSRLFDRVREQRGLCYTVSAGTQSLENAGAVFGYAGTTPERAQQTLEVTLGEFARLTEDLTSSELDRWKVRIQSNLIMEQESSSSRASSIVSDYFQLGRVLSTTELESIIESLTLSEIAEYWSSHLPDHYRIVTLGPNRLDASLFVS</sequence>
<name>A0A5C6DJ15_9BACT</name>
<gene>
    <name evidence="3" type="ORF">Q31b_48530</name>
</gene>
<evidence type="ECO:0000259" key="1">
    <source>
        <dbReference type="Pfam" id="PF00675"/>
    </source>
</evidence>
<dbReference type="PANTHER" id="PTHR11851">
    <property type="entry name" value="METALLOPROTEASE"/>
    <property type="match status" value="1"/>
</dbReference>
<evidence type="ECO:0000313" key="3">
    <source>
        <dbReference type="EMBL" id="TWU36572.1"/>
    </source>
</evidence>
<dbReference type="Proteomes" id="UP000315471">
    <property type="component" value="Unassembled WGS sequence"/>
</dbReference>
<evidence type="ECO:0000259" key="2">
    <source>
        <dbReference type="Pfam" id="PF05193"/>
    </source>
</evidence>
<comment type="caution">
    <text evidence="3">The sequence shown here is derived from an EMBL/GenBank/DDBJ whole genome shotgun (WGS) entry which is preliminary data.</text>
</comment>
<dbReference type="GO" id="GO:0046872">
    <property type="term" value="F:metal ion binding"/>
    <property type="evidence" value="ECO:0007669"/>
    <property type="project" value="InterPro"/>
</dbReference>
<reference evidence="3 4" key="1">
    <citation type="submission" date="2019-02" db="EMBL/GenBank/DDBJ databases">
        <title>Deep-cultivation of Planctomycetes and their phenomic and genomic characterization uncovers novel biology.</title>
        <authorList>
            <person name="Wiegand S."/>
            <person name="Jogler M."/>
            <person name="Boedeker C."/>
            <person name="Pinto D."/>
            <person name="Vollmers J."/>
            <person name="Rivas-Marin E."/>
            <person name="Kohn T."/>
            <person name="Peeters S.H."/>
            <person name="Heuer A."/>
            <person name="Rast P."/>
            <person name="Oberbeckmann S."/>
            <person name="Bunk B."/>
            <person name="Jeske O."/>
            <person name="Meyerdierks A."/>
            <person name="Storesund J.E."/>
            <person name="Kallscheuer N."/>
            <person name="Luecker S."/>
            <person name="Lage O.M."/>
            <person name="Pohl T."/>
            <person name="Merkel B.J."/>
            <person name="Hornburger P."/>
            <person name="Mueller R.-W."/>
            <person name="Bruemmer F."/>
            <person name="Labrenz M."/>
            <person name="Spormann A.M."/>
            <person name="Op Den Camp H."/>
            <person name="Overmann J."/>
            <person name="Amann R."/>
            <person name="Jetten M.S.M."/>
            <person name="Mascher T."/>
            <person name="Medema M.H."/>
            <person name="Devos D.P."/>
            <person name="Kaster A.-K."/>
            <person name="Ovreas L."/>
            <person name="Rohde M."/>
            <person name="Galperin M.Y."/>
            <person name="Jogler C."/>
        </authorList>
    </citation>
    <scope>NUCLEOTIDE SEQUENCE [LARGE SCALE GENOMIC DNA]</scope>
    <source>
        <strain evidence="3 4">Q31b</strain>
    </source>
</reference>
<dbReference type="InterPro" id="IPR011249">
    <property type="entry name" value="Metalloenz_LuxS/M16"/>
</dbReference>
<accession>A0A5C6DJ15</accession>
<dbReference type="Pfam" id="PF00675">
    <property type="entry name" value="Peptidase_M16"/>
    <property type="match status" value="1"/>
</dbReference>
<proteinExistence type="predicted"/>
<dbReference type="Pfam" id="PF05193">
    <property type="entry name" value="Peptidase_M16_C"/>
    <property type="match status" value="1"/>
</dbReference>
<feature type="domain" description="Peptidase M16 C-terminal" evidence="2">
    <location>
        <begin position="180"/>
        <end position="346"/>
    </location>
</feature>
<dbReference type="InterPro" id="IPR011765">
    <property type="entry name" value="Pept_M16_N"/>
</dbReference>
<dbReference type="SUPFAM" id="SSF63411">
    <property type="entry name" value="LuxS/MPP-like metallohydrolase"/>
    <property type="match status" value="2"/>
</dbReference>
<dbReference type="InterPro" id="IPR007863">
    <property type="entry name" value="Peptidase_M16_C"/>
</dbReference>